<protein>
    <submittedName>
        <fullName evidence="2">Uncharacterized protein</fullName>
    </submittedName>
</protein>
<evidence type="ECO:0000256" key="1">
    <source>
        <dbReference type="SAM" id="MobiDB-lite"/>
    </source>
</evidence>
<evidence type="ECO:0000313" key="2">
    <source>
        <dbReference type="EMBL" id="KAF5706700.1"/>
    </source>
</evidence>
<organism evidence="2 3">
    <name type="scientific">Fusarium mundagurra</name>
    <dbReference type="NCBI Taxonomy" id="1567541"/>
    <lineage>
        <taxon>Eukaryota</taxon>
        <taxon>Fungi</taxon>
        <taxon>Dikarya</taxon>
        <taxon>Ascomycota</taxon>
        <taxon>Pezizomycotina</taxon>
        <taxon>Sordariomycetes</taxon>
        <taxon>Hypocreomycetidae</taxon>
        <taxon>Hypocreales</taxon>
        <taxon>Nectriaceae</taxon>
        <taxon>Fusarium</taxon>
        <taxon>Fusarium fujikuroi species complex</taxon>
    </lineage>
</organism>
<name>A0A8H5Y669_9HYPO</name>
<dbReference type="EMBL" id="JAAOAN010000445">
    <property type="protein sequence ID" value="KAF5706700.1"/>
    <property type="molecule type" value="Genomic_DNA"/>
</dbReference>
<keyword evidence="3" id="KW-1185">Reference proteome</keyword>
<proteinExistence type="predicted"/>
<comment type="caution">
    <text evidence="2">The sequence shown here is derived from an EMBL/GenBank/DDBJ whole genome shotgun (WGS) entry which is preliminary data.</text>
</comment>
<dbReference type="Proteomes" id="UP000544331">
    <property type="component" value="Unassembled WGS sequence"/>
</dbReference>
<gene>
    <name evidence="2" type="ORF">FMUND_11436</name>
</gene>
<accession>A0A8H5Y669</accession>
<reference evidence="2 3" key="1">
    <citation type="submission" date="2020-05" db="EMBL/GenBank/DDBJ databases">
        <title>Identification and distribution of gene clusters putatively required for synthesis of sphingolipid metabolism inhibitors in phylogenetically diverse species of the filamentous fungus Fusarium.</title>
        <authorList>
            <person name="Kim H.-S."/>
            <person name="Busman M."/>
            <person name="Brown D.W."/>
            <person name="Divon H."/>
            <person name="Uhlig S."/>
            <person name="Proctor R.H."/>
        </authorList>
    </citation>
    <scope>NUCLEOTIDE SEQUENCE [LARGE SCALE GENOMIC DNA]</scope>
    <source>
        <strain evidence="2 3">NRRL 66235</strain>
    </source>
</reference>
<evidence type="ECO:0000313" key="3">
    <source>
        <dbReference type="Proteomes" id="UP000544331"/>
    </source>
</evidence>
<feature type="region of interest" description="Disordered" evidence="1">
    <location>
        <begin position="1"/>
        <end position="27"/>
    </location>
</feature>
<sequence>MDLLAPSAFPSAEVRKRSASSTAPPTPVLAAALDPERRCLLDASFLKSLAEPSATLCVNDESLTTKSLSTWESFT</sequence>
<dbReference type="AlphaFoldDB" id="A0A8H5Y669"/>